<dbReference type="GO" id="GO:0006355">
    <property type="term" value="P:regulation of DNA-templated transcription"/>
    <property type="evidence" value="ECO:0007669"/>
    <property type="project" value="InterPro"/>
</dbReference>
<proteinExistence type="predicted"/>
<dbReference type="SMART" id="SM00421">
    <property type="entry name" value="HTH_LUXR"/>
    <property type="match status" value="1"/>
</dbReference>
<protein>
    <submittedName>
        <fullName evidence="8">Regulatory protein, LuxR:Response regulator receiver</fullName>
    </submittedName>
</protein>
<organism evidence="8">
    <name type="scientific">uncultured Thermomicrobiales bacterium</name>
    <dbReference type="NCBI Taxonomy" id="1645740"/>
    <lineage>
        <taxon>Bacteria</taxon>
        <taxon>Pseudomonadati</taxon>
        <taxon>Thermomicrobiota</taxon>
        <taxon>Thermomicrobia</taxon>
        <taxon>Thermomicrobiales</taxon>
        <taxon>environmental samples</taxon>
    </lineage>
</organism>
<dbReference type="InterPro" id="IPR058245">
    <property type="entry name" value="NreC/VraR/RcsB-like_REC"/>
</dbReference>
<evidence type="ECO:0000256" key="1">
    <source>
        <dbReference type="ARBA" id="ARBA00022553"/>
    </source>
</evidence>
<dbReference type="Gene3D" id="3.40.50.2300">
    <property type="match status" value="1"/>
</dbReference>
<keyword evidence="2" id="KW-0805">Transcription regulation</keyword>
<evidence type="ECO:0000256" key="4">
    <source>
        <dbReference type="ARBA" id="ARBA00023163"/>
    </source>
</evidence>
<evidence type="ECO:0000259" key="7">
    <source>
        <dbReference type="PROSITE" id="PS50110"/>
    </source>
</evidence>
<dbReference type="CDD" id="cd06170">
    <property type="entry name" value="LuxR_C_like"/>
    <property type="match status" value="1"/>
</dbReference>
<evidence type="ECO:0000256" key="3">
    <source>
        <dbReference type="ARBA" id="ARBA00023125"/>
    </source>
</evidence>
<dbReference type="SUPFAM" id="SSF52172">
    <property type="entry name" value="CheY-like"/>
    <property type="match status" value="1"/>
</dbReference>
<dbReference type="AlphaFoldDB" id="A0A6J4VE17"/>
<dbReference type="GO" id="GO:0003677">
    <property type="term" value="F:DNA binding"/>
    <property type="evidence" value="ECO:0007669"/>
    <property type="project" value="UniProtKB-KW"/>
</dbReference>
<dbReference type="PROSITE" id="PS50110">
    <property type="entry name" value="RESPONSE_REGULATORY"/>
    <property type="match status" value="1"/>
</dbReference>
<reference evidence="8" key="1">
    <citation type="submission" date="2020-02" db="EMBL/GenBank/DDBJ databases">
        <authorList>
            <person name="Meier V. D."/>
        </authorList>
    </citation>
    <scope>NUCLEOTIDE SEQUENCE</scope>
    <source>
        <strain evidence="8">AVDCRST_MAG19</strain>
    </source>
</reference>
<dbReference type="InterPro" id="IPR016032">
    <property type="entry name" value="Sig_transdc_resp-reg_C-effctor"/>
</dbReference>
<dbReference type="Pfam" id="PF00196">
    <property type="entry name" value="GerE"/>
    <property type="match status" value="1"/>
</dbReference>
<name>A0A6J4VE17_9BACT</name>
<keyword evidence="4" id="KW-0804">Transcription</keyword>
<dbReference type="InterPro" id="IPR000792">
    <property type="entry name" value="Tscrpt_reg_LuxR_C"/>
</dbReference>
<dbReference type="InterPro" id="IPR011006">
    <property type="entry name" value="CheY-like_superfamily"/>
</dbReference>
<sequence length="229" mass="24640">MSDRGAGDGRRQPIRLLLADDHGVVRAGLRALLEAQPDLRVVAEAPDGPTAVELTRQHVPTVVVADLSMPGGGLETIREITSLGLPTRVLVLTVHAEERYLLPVLEAGGSGYVRKSSAHTDLLDAIRTVARGEVFLDPAATKTLLRGYLGRVHTGDEIDLGEVLSERERAVVRLTAEGHTAQQAADILSLSPKTVETYRHRAMQKLGLTNRAELVRYALRAGLLGAEDA</sequence>
<dbReference type="InterPro" id="IPR039420">
    <property type="entry name" value="WalR-like"/>
</dbReference>
<evidence type="ECO:0000313" key="8">
    <source>
        <dbReference type="EMBL" id="CAA9576468.1"/>
    </source>
</evidence>
<keyword evidence="3" id="KW-0238">DNA-binding</keyword>
<evidence type="ECO:0000259" key="6">
    <source>
        <dbReference type="PROSITE" id="PS50043"/>
    </source>
</evidence>
<feature type="domain" description="HTH luxR-type" evidence="6">
    <location>
        <begin position="157"/>
        <end position="222"/>
    </location>
</feature>
<evidence type="ECO:0000256" key="2">
    <source>
        <dbReference type="ARBA" id="ARBA00023015"/>
    </source>
</evidence>
<dbReference type="SUPFAM" id="SSF46894">
    <property type="entry name" value="C-terminal effector domain of the bipartite response regulators"/>
    <property type="match status" value="1"/>
</dbReference>
<dbReference type="PANTHER" id="PTHR43214:SF24">
    <property type="entry name" value="TRANSCRIPTIONAL REGULATORY PROTEIN NARL-RELATED"/>
    <property type="match status" value="1"/>
</dbReference>
<evidence type="ECO:0000256" key="5">
    <source>
        <dbReference type="PROSITE-ProRule" id="PRU00169"/>
    </source>
</evidence>
<dbReference type="InterPro" id="IPR001789">
    <property type="entry name" value="Sig_transdc_resp-reg_receiver"/>
</dbReference>
<gene>
    <name evidence="8" type="ORF">AVDCRST_MAG19-3419</name>
</gene>
<feature type="domain" description="Response regulatory" evidence="7">
    <location>
        <begin position="15"/>
        <end position="130"/>
    </location>
</feature>
<dbReference type="SMART" id="SM00448">
    <property type="entry name" value="REC"/>
    <property type="match status" value="1"/>
</dbReference>
<accession>A0A6J4VE17</accession>
<dbReference type="Pfam" id="PF00072">
    <property type="entry name" value="Response_reg"/>
    <property type="match status" value="1"/>
</dbReference>
<dbReference type="PROSITE" id="PS50043">
    <property type="entry name" value="HTH_LUXR_2"/>
    <property type="match status" value="1"/>
</dbReference>
<dbReference type="GO" id="GO:0000160">
    <property type="term" value="P:phosphorelay signal transduction system"/>
    <property type="evidence" value="ECO:0007669"/>
    <property type="project" value="InterPro"/>
</dbReference>
<dbReference type="CDD" id="cd17535">
    <property type="entry name" value="REC_NarL-like"/>
    <property type="match status" value="1"/>
</dbReference>
<dbReference type="EMBL" id="CADCWL010000190">
    <property type="protein sequence ID" value="CAA9576468.1"/>
    <property type="molecule type" value="Genomic_DNA"/>
</dbReference>
<dbReference type="PRINTS" id="PR00038">
    <property type="entry name" value="HTHLUXR"/>
</dbReference>
<feature type="modified residue" description="4-aspartylphosphate" evidence="5">
    <location>
        <position position="66"/>
    </location>
</feature>
<dbReference type="PANTHER" id="PTHR43214">
    <property type="entry name" value="TWO-COMPONENT RESPONSE REGULATOR"/>
    <property type="match status" value="1"/>
</dbReference>
<keyword evidence="1 5" id="KW-0597">Phosphoprotein</keyword>